<gene>
    <name evidence="1" type="ORF">CFAM422_003309</name>
</gene>
<keyword evidence="2" id="KW-1185">Reference proteome</keyword>
<dbReference type="EMBL" id="QLNT01000005">
    <property type="protein sequence ID" value="KAF3073953.1"/>
    <property type="molecule type" value="Genomic_DNA"/>
</dbReference>
<proteinExistence type="predicted"/>
<dbReference type="Proteomes" id="UP000801864">
    <property type="component" value="Unassembled WGS sequence"/>
</dbReference>
<evidence type="ECO:0000313" key="1">
    <source>
        <dbReference type="EMBL" id="KAF3073953.1"/>
    </source>
</evidence>
<protein>
    <submittedName>
        <fullName evidence="1">Uncharacterized protein</fullName>
    </submittedName>
</protein>
<accession>A0A9P5CGW7</accession>
<dbReference type="AlphaFoldDB" id="A0A9P5CGW7"/>
<evidence type="ECO:0000313" key="2">
    <source>
        <dbReference type="Proteomes" id="UP000801864"/>
    </source>
</evidence>
<reference evidence="1 2" key="1">
    <citation type="submission" date="2018-06" db="EMBL/GenBank/DDBJ databases">
        <title>Genome analysis of cellulolytic fungus Trichoderma lentiforme CFAM-422.</title>
        <authorList>
            <person name="Steindorff A.S."/>
            <person name="Formighieri E.F."/>
            <person name="Midorikawa G.E.O."/>
            <person name="Tamietti M.S."/>
            <person name="Ramos E.Z."/>
            <person name="Silva A.S."/>
            <person name="Bon E.P.S."/>
            <person name="Mendes T.D."/>
            <person name="Damaso M.C.T."/>
            <person name="Favaro L.C.L."/>
        </authorList>
    </citation>
    <scope>NUCLEOTIDE SEQUENCE [LARGE SCALE GENOMIC DNA]</scope>
    <source>
        <strain evidence="1 2">CFAM-422</strain>
    </source>
</reference>
<name>A0A9P5CGW7_9HYPO</name>
<comment type="caution">
    <text evidence="1">The sequence shown here is derived from an EMBL/GenBank/DDBJ whole genome shotgun (WGS) entry which is preliminary data.</text>
</comment>
<organism evidence="1 2">
    <name type="scientific">Trichoderma lentiforme</name>
    <dbReference type="NCBI Taxonomy" id="1567552"/>
    <lineage>
        <taxon>Eukaryota</taxon>
        <taxon>Fungi</taxon>
        <taxon>Dikarya</taxon>
        <taxon>Ascomycota</taxon>
        <taxon>Pezizomycotina</taxon>
        <taxon>Sordariomycetes</taxon>
        <taxon>Hypocreomycetidae</taxon>
        <taxon>Hypocreales</taxon>
        <taxon>Hypocreaceae</taxon>
        <taxon>Trichoderma</taxon>
    </lineage>
</organism>
<sequence>MTSRHVDIDPDGDTLIILPRITAEGDDKNEPSQVMFKTSMKHLTLASIRAKKVLQGCFSEAIPQVSDGLRH</sequence>